<dbReference type="STRING" id="94643.A0A2A9MEY4"/>
<dbReference type="Proteomes" id="UP000224006">
    <property type="component" value="Chromosome VI"/>
</dbReference>
<feature type="compositionally biased region" description="Basic and acidic residues" evidence="1">
    <location>
        <begin position="642"/>
        <end position="651"/>
    </location>
</feature>
<name>A0A2A9MEY4_BESBE</name>
<dbReference type="VEuPathDB" id="ToxoDB:BESB_068540"/>
<protein>
    <submittedName>
        <fullName evidence="2">Uncharacterized protein</fullName>
    </submittedName>
</protein>
<evidence type="ECO:0000256" key="1">
    <source>
        <dbReference type="SAM" id="MobiDB-lite"/>
    </source>
</evidence>
<dbReference type="AlphaFoldDB" id="A0A2A9MEY4"/>
<feature type="compositionally biased region" description="Basic and acidic residues" evidence="1">
    <location>
        <begin position="333"/>
        <end position="348"/>
    </location>
</feature>
<dbReference type="EMBL" id="NWUJ01000006">
    <property type="protein sequence ID" value="PFH34821.1"/>
    <property type="molecule type" value="Genomic_DNA"/>
</dbReference>
<feature type="region of interest" description="Disordered" evidence="1">
    <location>
        <begin position="546"/>
        <end position="673"/>
    </location>
</feature>
<keyword evidence="3" id="KW-1185">Reference proteome</keyword>
<reference evidence="2 3" key="1">
    <citation type="submission" date="2017-09" db="EMBL/GenBank/DDBJ databases">
        <title>Genome sequencing of Besnoitia besnoiti strain Bb-Ger1.</title>
        <authorList>
            <person name="Schares G."/>
            <person name="Venepally P."/>
            <person name="Lorenzi H.A."/>
        </authorList>
    </citation>
    <scope>NUCLEOTIDE SEQUENCE [LARGE SCALE GENOMIC DNA]</scope>
    <source>
        <strain evidence="2 3">Bb-Ger1</strain>
    </source>
</reference>
<proteinExistence type="predicted"/>
<dbReference type="GeneID" id="40311780"/>
<feature type="compositionally biased region" description="Basic and acidic residues" evidence="1">
    <location>
        <begin position="428"/>
        <end position="456"/>
    </location>
</feature>
<feature type="compositionally biased region" description="Low complexity" evidence="1">
    <location>
        <begin position="471"/>
        <end position="480"/>
    </location>
</feature>
<dbReference type="RefSeq" id="XP_029218830.1">
    <property type="nucleotide sequence ID" value="XM_029365247.1"/>
</dbReference>
<feature type="compositionally biased region" description="Gly residues" evidence="1">
    <location>
        <begin position="213"/>
        <end position="244"/>
    </location>
</feature>
<accession>A0A2A9MEY4</accession>
<feature type="region of interest" description="Disordered" evidence="1">
    <location>
        <begin position="195"/>
        <end position="259"/>
    </location>
</feature>
<feature type="region of interest" description="Disordered" evidence="1">
    <location>
        <begin position="420"/>
        <end position="500"/>
    </location>
</feature>
<sequence length="731" mass="78393">MEQAALVAEAQKAAEEKRRQIEEDYPALSLLFRRMRNSLYLPQYLEVVSAIRADLESNSRRKATRAETPLGNAPDVGEVRDATQLETSASTSCDAPSVKSGEGGEGDGARIEPAGAGKEQRGRQQHAGKGGNGSCESPPERRATGGPAVTPDQAFWWLCANPPSFPFYEVYTQELIDALAGYLHGRICARLRPVEESGARVPQDAAPRPPLRRGGGGRGGGGRGGGGHGGGGRGGGGRGGGGRGESTLEKTGTARGRARARSPLRILEVGAGTGLLARHLTRALDARIAGDSPEGEGTAPPFAGAGAASASAAATFPASHDESALSGSGGEGAEDRGGDSQEQTSLERRGGRNRWYSYVASEARRDLACLYPAVAYGDFRDILPAYCPHICICSWMPFNIDWTETFRSFSRARQARSPRAAWQALSPLRDEGEGRDPEATERTQSCRDRSRADTRSRPSQSTATHISAHTEAPSRSPRSARAAERRAGEPSVTEQREAGDDTGVSEYILIGHAEFGLVGKSLETWGVRVPATVCLPQGVEFRRTDSCAESRLRSEDSRAPSSPRSKQRRCQDEGEQEPASTREGTSSHAPRSSPQRGRPTPASGRGTEGPLARDEGQRREARRERIEEKRPGPPRGETGSGEDARRVEGLRLTHALGAGGGLEGADSEPEEGLPELLPLAERQYWRDGYARVRLKGWDGEFQCSRFDAVESLASGGASSSRLSIFRKRRRR</sequence>
<dbReference type="KEGG" id="bbes:BESB_068540"/>
<evidence type="ECO:0000313" key="2">
    <source>
        <dbReference type="EMBL" id="PFH34821.1"/>
    </source>
</evidence>
<feature type="region of interest" description="Disordered" evidence="1">
    <location>
        <begin position="313"/>
        <end position="348"/>
    </location>
</feature>
<dbReference type="OrthoDB" id="330082at2759"/>
<feature type="compositionally biased region" description="Polar residues" evidence="1">
    <location>
        <begin position="578"/>
        <end position="595"/>
    </location>
</feature>
<evidence type="ECO:0000313" key="3">
    <source>
        <dbReference type="Proteomes" id="UP000224006"/>
    </source>
</evidence>
<comment type="caution">
    <text evidence="2">The sequence shown here is derived from an EMBL/GenBank/DDBJ whole genome shotgun (WGS) entry which is preliminary data.</text>
</comment>
<feature type="compositionally biased region" description="Basic and acidic residues" evidence="1">
    <location>
        <begin position="481"/>
        <end position="499"/>
    </location>
</feature>
<gene>
    <name evidence="2" type="ORF">BESB_068540</name>
</gene>
<feature type="compositionally biased region" description="Basic and acidic residues" evidence="1">
    <location>
        <begin position="546"/>
        <end position="558"/>
    </location>
</feature>
<feature type="region of interest" description="Disordered" evidence="1">
    <location>
        <begin position="57"/>
        <end position="148"/>
    </location>
</feature>
<feature type="compositionally biased region" description="Basic and acidic residues" evidence="1">
    <location>
        <begin position="611"/>
        <end position="631"/>
    </location>
</feature>
<organism evidence="2 3">
    <name type="scientific">Besnoitia besnoiti</name>
    <name type="common">Apicomplexan protozoan</name>
    <dbReference type="NCBI Taxonomy" id="94643"/>
    <lineage>
        <taxon>Eukaryota</taxon>
        <taxon>Sar</taxon>
        <taxon>Alveolata</taxon>
        <taxon>Apicomplexa</taxon>
        <taxon>Conoidasida</taxon>
        <taxon>Coccidia</taxon>
        <taxon>Eucoccidiorida</taxon>
        <taxon>Eimeriorina</taxon>
        <taxon>Sarcocystidae</taxon>
        <taxon>Besnoitia</taxon>
    </lineage>
</organism>
<feature type="compositionally biased region" description="Polar residues" evidence="1">
    <location>
        <begin position="457"/>
        <end position="467"/>
    </location>
</feature>
<feature type="compositionally biased region" description="Polar residues" evidence="1">
    <location>
        <begin position="84"/>
        <end position="94"/>
    </location>
</feature>